<feature type="binding site" evidence="4">
    <location>
        <begin position="207"/>
        <end position="210"/>
    </location>
    <ligand>
        <name>substrate</name>
    </ligand>
</feature>
<dbReference type="EC" id="5.1.3.20" evidence="4"/>
<feature type="binding site" evidence="4">
    <location>
        <position position="184"/>
    </location>
    <ligand>
        <name>NADP(+)</name>
        <dbReference type="ChEBI" id="CHEBI:58349"/>
    </ligand>
</feature>
<dbReference type="Gene3D" id="3.90.25.10">
    <property type="entry name" value="UDP-galactose 4-epimerase, domain 1"/>
    <property type="match status" value="1"/>
</dbReference>
<feature type="binding site" evidence="4">
    <location>
        <position position="175"/>
    </location>
    <ligand>
        <name>substrate</name>
    </ligand>
</feature>
<organism evidence="6 7">
    <name type="scientific">Ruminobacter amylophilus</name>
    <dbReference type="NCBI Taxonomy" id="867"/>
    <lineage>
        <taxon>Bacteria</taxon>
        <taxon>Pseudomonadati</taxon>
        <taxon>Pseudomonadota</taxon>
        <taxon>Gammaproteobacteria</taxon>
        <taxon>Aeromonadales</taxon>
        <taxon>Succinivibrionaceae</taxon>
        <taxon>Ruminobacter</taxon>
    </lineage>
</organism>
<comment type="pathway">
    <text evidence="4">Nucleotide-sugar biosynthesis; ADP-L-glycero-beta-D-manno-heptose biosynthesis; ADP-L-glycero-beta-D-manno-heptose from D-glycero-beta-D-manno-heptose 7-phosphate: step 4/4.</text>
</comment>
<feature type="binding site" evidence="4">
    <location>
        <position position="221"/>
    </location>
    <ligand>
        <name>substrate</name>
    </ligand>
</feature>
<feature type="active site" description="Proton acceptor" evidence="4">
    <location>
        <position position="143"/>
    </location>
</feature>
<comment type="domain">
    <text evidence="4">Contains a large N-terminal NADP-binding domain, and a smaller C-terminal substrate-binding domain.</text>
</comment>
<keyword evidence="2 4" id="KW-0413">Isomerase</keyword>
<comment type="subunit">
    <text evidence="4">Homopentamer.</text>
</comment>
<comment type="catalytic activity">
    <reaction evidence="4">
        <text>ADP-D-glycero-beta-D-manno-heptose = ADP-L-glycero-beta-D-manno-heptose</text>
        <dbReference type="Rhea" id="RHEA:17577"/>
        <dbReference type="ChEBI" id="CHEBI:59967"/>
        <dbReference type="ChEBI" id="CHEBI:61506"/>
        <dbReference type="EC" id="5.1.3.20"/>
    </reaction>
</comment>
<dbReference type="EMBL" id="FOXF01000009">
    <property type="protein sequence ID" value="SFP21834.1"/>
    <property type="molecule type" value="Genomic_DNA"/>
</dbReference>
<dbReference type="Proteomes" id="UP000243745">
    <property type="component" value="Unassembled WGS sequence"/>
</dbReference>
<dbReference type="Pfam" id="PF01370">
    <property type="entry name" value="Epimerase"/>
    <property type="match status" value="1"/>
</dbReference>
<dbReference type="GO" id="GO:0050661">
    <property type="term" value="F:NADP binding"/>
    <property type="evidence" value="ECO:0007669"/>
    <property type="project" value="InterPro"/>
</dbReference>
<feature type="binding site" evidence="4">
    <location>
        <begin position="73"/>
        <end position="77"/>
    </location>
    <ligand>
        <name>NADP(+)</name>
        <dbReference type="ChEBI" id="CHEBI:58349"/>
    </ligand>
</feature>
<dbReference type="GO" id="GO:0097171">
    <property type="term" value="P:ADP-L-glycero-beta-D-manno-heptose biosynthetic process"/>
    <property type="evidence" value="ECO:0007669"/>
    <property type="project" value="UniProtKB-UniPathway"/>
</dbReference>
<dbReference type="AlphaFoldDB" id="A0A662ZFX9"/>
<dbReference type="PANTHER" id="PTHR43103:SF3">
    <property type="entry name" value="ADP-L-GLYCERO-D-MANNO-HEPTOSE-6-EPIMERASE"/>
    <property type="match status" value="1"/>
</dbReference>
<dbReference type="GO" id="GO:0008712">
    <property type="term" value="F:ADP-glyceromanno-heptose 6-epimerase activity"/>
    <property type="evidence" value="ECO:0007669"/>
    <property type="project" value="UniProtKB-UniRule"/>
</dbReference>
<accession>A0A662ZFX9</accession>
<feature type="domain" description="NAD-dependent epimerase/dehydratase" evidence="5">
    <location>
        <begin position="2"/>
        <end position="249"/>
    </location>
</feature>
<feature type="binding site" evidence="4">
    <location>
        <position position="186"/>
    </location>
    <ligand>
        <name>substrate</name>
    </ligand>
</feature>
<evidence type="ECO:0000259" key="5">
    <source>
        <dbReference type="Pfam" id="PF01370"/>
    </source>
</evidence>
<evidence type="ECO:0000256" key="1">
    <source>
        <dbReference type="ARBA" id="ARBA00022857"/>
    </source>
</evidence>
<evidence type="ECO:0000256" key="4">
    <source>
        <dbReference type="HAMAP-Rule" id="MF_01601"/>
    </source>
</evidence>
<dbReference type="PANTHER" id="PTHR43103">
    <property type="entry name" value="NUCLEOSIDE-DIPHOSPHATE-SUGAR EPIMERASE"/>
    <property type="match status" value="1"/>
</dbReference>
<dbReference type="InterPro" id="IPR001509">
    <property type="entry name" value="Epimerase_deHydtase"/>
</dbReference>
<name>A0A662ZFX9_9GAMM</name>
<evidence type="ECO:0000256" key="3">
    <source>
        <dbReference type="ARBA" id="ARBA00023277"/>
    </source>
</evidence>
<evidence type="ECO:0000256" key="2">
    <source>
        <dbReference type="ARBA" id="ARBA00023235"/>
    </source>
</evidence>
<evidence type="ECO:0000313" key="7">
    <source>
        <dbReference type="Proteomes" id="UP000243745"/>
    </source>
</evidence>
<feature type="binding site" evidence="4">
    <location>
        <position position="176"/>
    </location>
    <ligand>
        <name>NADP(+)</name>
        <dbReference type="ChEBI" id="CHEBI:58349"/>
    </ligand>
</feature>
<dbReference type="RefSeq" id="WP_031579387.1">
    <property type="nucleotide sequence ID" value="NZ_FOXF01000009.1"/>
</dbReference>
<feature type="binding site" evidence="4">
    <location>
        <begin position="10"/>
        <end position="11"/>
    </location>
    <ligand>
        <name>NADP(+)</name>
        <dbReference type="ChEBI" id="CHEBI:58349"/>
    </ligand>
</feature>
<keyword evidence="1 4" id="KW-0521">NADP</keyword>
<dbReference type="Gene3D" id="3.40.50.720">
    <property type="entry name" value="NAD(P)-binding Rossmann-like Domain"/>
    <property type="match status" value="1"/>
</dbReference>
<dbReference type="SUPFAM" id="SSF51735">
    <property type="entry name" value="NAD(P)-binding Rossmann-fold domains"/>
    <property type="match status" value="1"/>
</dbReference>
<evidence type="ECO:0000313" key="6">
    <source>
        <dbReference type="EMBL" id="SFP21834.1"/>
    </source>
</evidence>
<feature type="active site" description="Proton acceptor" evidence="4">
    <location>
        <position position="184"/>
    </location>
</feature>
<dbReference type="UniPathway" id="UPA00356">
    <property type="reaction ID" value="UER00440"/>
</dbReference>
<dbReference type="InterPro" id="IPR036291">
    <property type="entry name" value="NAD(P)-bd_dom_sf"/>
</dbReference>
<comment type="function">
    <text evidence="4">Catalyzes the interconversion between ADP-D-glycero-beta-D-manno-heptose and ADP-L-glycero-beta-D-manno-heptose via an epimerization at carbon 6 of the heptose.</text>
</comment>
<comment type="similarity">
    <text evidence="4">Belongs to the NAD(P)-dependent epimerase/dehydratase family. HldD subfamily.</text>
</comment>
<protein>
    <recommendedName>
        <fullName evidence="4">ADP-L-glycero-D-manno-heptose-6-epimerase</fullName>
        <ecNumber evidence="4">5.1.3.20</ecNumber>
    </recommendedName>
    <alternativeName>
        <fullName evidence="4">ADP-L-glycero-beta-D-manno-heptose-6-epimerase</fullName>
        <shortName evidence="4">ADP-glyceromanno-heptose 6-epimerase</shortName>
        <shortName evidence="4">ADP-hep 6-epimerase</shortName>
        <shortName evidence="4">AGME</shortName>
    </alternativeName>
</protein>
<gene>
    <name evidence="4" type="primary">hldD</name>
    <name evidence="6" type="ORF">SAMN02910344_00775</name>
</gene>
<dbReference type="InterPro" id="IPR011912">
    <property type="entry name" value="Heptose_epim"/>
</dbReference>
<feature type="binding site" evidence="4">
    <location>
        <begin position="31"/>
        <end position="32"/>
    </location>
    <ligand>
        <name>NADP(+)</name>
        <dbReference type="ChEBI" id="CHEBI:58349"/>
    </ligand>
</feature>
<keyword evidence="7" id="KW-1185">Reference proteome</keyword>
<feature type="binding site" evidence="4">
    <location>
        <position position="38"/>
    </location>
    <ligand>
        <name>NADP(+)</name>
        <dbReference type="ChEBI" id="CHEBI:58349"/>
    </ligand>
</feature>
<reference evidence="6 7" key="1">
    <citation type="submission" date="2016-10" db="EMBL/GenBank/DDBJ databases">
        <authorList>
            <person name="Varghese N."/>
            <person name="Submissions S."/>
        </authorList>
    </citation>
    <scope>NUCLEOTIDE SEQUENCE [LARGE SCALE GENOMIC DNA]</scope>
    <source>
        <strain evidence="6 7">DSM 1361</strain>
    </source>
</reference>
<feature type="binding site" evidence="4">
    <location>
        <position position="90"/>
    </location>
    <ligand>
        <name>NADP(+)</name>
        <dbReference type="ChEBI" id="CHEBI:58349"/>
    </ligand>
</feature>
<dbReference type="HAMAP" id="MF_01601">
    <property type="entry name" value="Heptose_epimerase"/>
    <property type="match status" value="1"/>
</dbReference>
<sequence>MIIVTGGVGFIGSCIVAKLDELNIHDVYVVDWLGTDDRWKNLAKHELGGIILPEQMDDFLEAHKSEITAVINMGAISTTTERDVDRILTNNQQLAWKLWCFCRDNNAQFIYASSAATYGSGENGFDDNASLDYLKSLRPLNPYGWSKASFDVKVAREIAEGRATPKQYAGLKFFNVYGPNEYHKGGQKSVIAHIFPSVKNNEPVKLFKSYNPNYKDGWQLRDFVYVKDVVNVIVWLLQHPEVNGLFNVGTGKARSFYDLAKATWNALGLEEKITFVDMPESIRDRYQYFTEANMSKLREAGYDKPMTSLEEGVADYVINYLNKEDPYL</sequence>
<dbReference type="GO" id="GO:0005975">
    <property type="term" value="P:carbohydrate metabolic process"/>
    <property type="evidence" value="ECO:0007669"/>
    <property type="project" value="UniProtKB-UniRule"/>
</dbReference>
<proteinExistence type="inferred from homology"/>
<dbReference type="CDD" id="cd05248">
    <property type="entry name" value="ADP_GME_SDR_e"/>
    <property type="match status" value="1"/>
</dbReference>
<dbReference type="NCBIfam" id="TIGR02197">
    <property type="entry name" value="heptose_epim"/>
    <property type="match status" value="1"/>
</dbReference>
<feature type="binding site" evidence="4">
    <location>
        <position position="193"/>
    </location>
    <ligand>
        <name>substrate</name>
    </ligand>
</feature>
<dbReference type="OrthoDB" id="9803010at2"/>
<feature type="binding site" evidence="4">
    <location>
        <position position="286"/>
    </location>
    <ligand>
        <name>substrate</name>
    </ligand>
</feature>
<comment type="cofactor">
    <cofactor evidence="4">
        <name>NADP(+)</name>
        <dbReference type="ChEBI" id="CHEBI:58349"/>
    </cofactor>
    <text evidence="4">Binds 1 NADP(+) per subunit.</text>
</comment>
<feature type="binding site" evidence="4">
    <location>
        <position position="147"/>
    </location>
    <ligand>
        <name>NADP(+)</name>
        <dbReference type="ChEBI" id="CHEBI:58349"/>
    </ligand>
</feature>
<keyword evidence="3 4" id="KW-0119">Carbohydrate metabolism</keyword>
<comment type="caution">
    <text evidence="4">Lacks conserved residue(s) required for the propagation of feature annotation.</text>
</comment>